<sequence>MSFCQQRDISTLFLSGQSLSGDPGGRDRPIGKGVLLYRQWHHGNSAVTVCLAVPEHSVSLQGGSPSTPSAQDHYMFGYYGAFRNSRSPQRRRWVNWFLSLESTFRWQHLKMESLQSYFLGSRRADLCFTSS</sequence>
<reference evidence="1 2" key="1">
    <citation type="submission" date="2021-07" db="EMBL/GenBank/DDBJ databases">
        <authorList>
            <person name="Palmer J.M."/>
        </authorList>
    </citation>
    <scope>NUCLEOTIDE SEQUENCE [LARGE SCALE GENOMIC DNA]</scope>
    <source>
        <strain evidence="1 2">AT_MEX2019</strain>
        <tissue evidence="1">Muscle</tissue>
    </source>
</reference>
<evidence type="ECO:0000313" key="2">
    <source>
        <dbReference type="Proteomes" id="UP001345963"/>
    </source>
</evidence>
<dbReference type="Proteomes" id="UP001345963">
    <property type="component" value="Unassembled WGS sequence"/>
</dbReference>
<comment type="caution">
    <text evidence="1">The sequence shown here is derived from an EMBL/GenBank/DDBJ whole genome shotgun (WGS) entry which is preliminary data.</text>
</comment>
<gene>
    <name evidence="1" type="ORF">ATANTOWER_020268</name>
</gene>
<evidence type="ECO:0000313" key="1">
    <source>
        <dbReference type="EMBL" id="MED6249821.1"/>
    </source>
</evidence>
<name>A0ABU7BH89_9TELE</name>
<keyword evidence="2" id="KW-1185">Reference proteome</keyword>
<organism evidence="1 2">
    <name type="scientific">Ataeniobius toweri</name>
    <dbReference type="NCBI Taxonomy" id="208326"/>
    <lineage>
        <taxon>Eukaryota</taxon>
        <taxon>Metazoa</taxon>
        <taxon>Chordata</taxon>
        <taxon>Craniata</taxon>
        <taxon>Vertebrata</taxon>
        <taxon>Euteleostomi</taxon>
        <taxon>Actinopterygii</taxon>
        <taxon>Neopterygii</taxon>
        <taxon>Teleostei</taxon>
        <taxon>Neoteleostei</taxon>
        <taxon>Acanthomorphata</taxon>
        <taxon>Ovalentaria</taxon>
        <taxon>Atherinomorphae</taxon>
        <taxon>Cyprinodontiformes</taxon>
        <taxon>Goodeidae</taxon>
        <taxon>Ataeniobius</taxon>
    </lineage>
</organism>
<protein>
    <submittedName>
        <fullName evidence="1">Uncharacterized protein</fullName>
    </submittedName>
</protein>
<dbReference type="EMBL" id="JAHUTI010053461">
    <property type="protein sequence ID" value="MED6249821.1"/>
    <property type="molecule type" value="Genomic_DNA"/>
</dbReference>
<accession>A0ABU7BH89</accession>
<proteinExistence type="predicted"/>